<comment type="caution">
    <text evidence="1">The sequence shown here is derived from an EMBL/GenBank/DDBJ whole genome shotgun (WGS) entry which is preliminary data.</text>
</comment>
<name>A0A843WEJ2_COLES</name>
<proteinExistence type="predicted"/>
<evidence type="ECO:0000313" key="1">
    <source>
        <dbReference type="EMBL" id="MQM09803.1"/>
    </source>
</evidence>
<gene>
    <name evidence="1" type="ORF">Taro_042682</name>
</gene>
<dbReference type="Proteomes" id="UP000652761">
    <property type="component" value="Unassembled WGS sequence"/>
</dbReference>
<keyword evidence="2" id="KW-1185">Reference proteome</keyword>
<reference evidence="1" key="1">
    <citation type="submission" date="2017-07" db="EMBL/GenBank/DDBJ databases">
        <title>Taro Niue Genome Assembly and Annotation.</title>
        <authorList>
            <person name="Atibalentja N."/>
            <person name="Keating K."/>
            <person name="Fields C.J."/>
        </authorList>
    </citation>
    <scope>NUCLEOTIDE SEQUENCE</scope>
    <source>
        <strain evidence="1">Niue_2</strain>
        <tissue evidence="1">Leaf</tissue>
    </source>
</reference>
<dbReference type="AlphaFoldDB" id="A0A843WEJ2"/>
<sequence length="157" mass="18318">TWIFASPAIGTAREAAIRNWHFDLVGTRSHSEIFGPEPNFLSESVHKHRRYSHPFRFIPTPSVKELDITFRPGIRIAYVTTIRNRTPRWSTGRWFHGIPFWGQNSTAERMYWYTDCRTPWVGCGFLLARQSEWPARPQFGISTSTRSAQGRIRRLPV</sequence>
<feature type="non-terminal residue" evidence="1">
    <location>
        <position position="1"/>
    </location>
</feature>
<organism evidence="1 2">
    <name type="scientific">Colocasia esculenta</name>
    <name type="common">Wild taro</name>
    <name type="synonym">Arum esculentum</name>
    <dbReference type="NCBI Taxonomy" id="4460"/>
    <lineage>
        <taxon>Eukaryota</taxon>
        <taxon>Viridiplantae</taxon>
        <taxon>Streptophyta</taxon>
        <taxon>Embryophyta</taxon>
        <taxon>Tracheophyta</taxon>
        <taxon>Spermatophyta</taxon>
        <taxon>Magnoliopsida</taxon>
        <taxon>Liliopsida</taxon>
        <taxon>Araceae</taxon>
        <taxon>Aroideae</taxon>
        <taxon>Colocasieae</taxon>
        <taxon>Colocasia</taxon>
    </lineage>
</organism>
<dbReference type="EMBL" id="NMUH01004475">
    <property type="protein sequence ID" value="MQM09803.1"/>
    <property type="molecule type" value="Genomic_DNA"/>
</dbReference>
<feature type="non-terminal residue" evidence="1">
    <location>
        <position position="157"/>
    </location>
</feature>
<evidence type="ECO:0000313" key="2">
    <source>
        <dbReference type="Proteomes" id="UP000652761"/>
    </source>
</evidence>
<accession>A0A843WEJ2</accession>
<protein>
    <submittedName>
        <fullName evidence="1">Uncharacterized protein</fullName>
    </submittedName>
</protein>